<dbReference type="EMBL" id="CABDLL010000003">
    <property type="protein sequence ID" value="VTE36936.1"/>
    <property type="molecule type" value="Genomic_DNA"/>
</dbReference>
<dbReference type="EMBL" id="CABDQT010000023">
    <property type="protein sequence ID" value="VTH33232.1"/>
    <property type="molecule type" value="Genomic_DNA"/>
</dbReference>
<evidence type="ECO:0000313" key="16">
    <source>
        <dbReference type="EMBL" id="VSC34346.1"/>
    </source>
</evidence>
<evidence type="ECO:0000313" key="7">
    <source>
        <dbReference type="EMBL" id="COR79911.1"/>
    </source>
</evidence>
<dbReference type="Proteomes" id="UP000298847">
    <property type="component" value="Unassembled WGS sequence"/>
</dbReference>
<evidence type="ECO:0000313" key="14">
    <source>
        <dbReference type="EMBL" id="VQC89947.1"/>
    </source>
</evidence>
<dbReference type="Proteomes" id="UP000042745">
    <property type="component" value="Unassembled WGS sequence"/>
</dbReference>
<organism evidence="5 25">
    <name type="scientific">Streptococcus pneumoniae</name>
    <dbReference type="NCBI Taxonomy" id="1313"/>
    <lineage>
        <taxon>Bacteria</taxon>
        <taxon>Bacillati</taxon>
        <taxon>Bacillota</taxon>
        <taxon>Bacilli</taxon>
        <taxon>Lactobacillales</taxon>
        <taxon>Streptococcaceae</taxon>
        <taxon>Streptococcus</taxon>
    </lineage>
</organism>
<evidence type="ECO:0000313" key="32">
    <source>
        <dbReference type="Proteomes" id="UP000311381"/>
    </source>
</evidence>
<evidence type="ECO:0000313" key="29">
    <source>
        <dbReference type="Proteomes" id="UP000304540"/>
    </source>
</evidence>
<dbReference type="PATRIC" id="fig|1313.6914.peg.1907"/>
<evidence type="ECO:0000313" key="17">
    <source>
        <dbReference type="EMBL" id="VSJ52137.1"/>
    </source>
</evidence>
<dbReference type="EMBL" id="CKGU01000026">
    <property type="protein sequence ID" value="CIS69133.1"/>
    <property type="molecule type" value="Genomic_DNA"/>
</dbReference>
<evidence type="ECO:0000313" key="8">
    <source>
        <dbReference type="EMBL" id="SUN85766.1"/>
    </source>
</evidence>
<dbReference type="EMBL" id="CAAXWD010000001">
    <property type="protein sequence ID" value="VQC89947.1"/>
    <property type="molecule type" value="Genomic_DNA"/>
</dbReference>
<evidence type="ECO:0000313" key="34">
    <source>
        <dbReference type="Proteomes" id="UP000312530"/>
    </source>
</evidence>
<dbReference type="EMBL" id="CAANCB010000024">
    <property type="protein sequence ID" value="VKB82213.1"/>
    <property type="molecule type" value="Genomic_DNA"/>
</dbReference>
<dbReference type="EMBL" id="LR216058">
    <property type="protein sequence ID" value="VFI32014.1"/>
    <property type="molecule type" value="Genomic_DNA"/>
</dbReference>
<dbReference type="EMBL" id="CMWB01000054">
    <property type="protein sequence ID" value="CKJ31824.1"/>
    <property type="molecule type" value="Genomic_DNA"/>
</dbReference>
<dbReference type="Proteomes" id="UP000310822">
    <property type="component" value="Unassembled WGS sequence"/>
</dbReference>
<dbReference type="Proteomes" id="UP000042967">
    <property type="component" value="Unassembled WGS sequence"/>
</dbReference>
<dbReference type="Proteomes" id="UP000046095">
    <property type="component" value="Unassembled WGS sequence"/>
</dbReference>
<reference evidence="21 22" key="1">
    <citation type="submission" date="2015-03" db="EMBL/GenBank/DDBJ databases">
        <authorList>
            <consortium name="Pathogen Informatics"/>
            <person name="Murphy D."/>
        </authorList>
    </citation>
    <scope>NUCLEOTIDE SEQUENCE [LARGE SCALE GENOMIC DNA]</scope>
    <source>
        <strain evidence="5 25">0310</strain>
        <strain evidence="6 23">SMRU1414</strain>
        <strain evidence="3">SMRU158</strain>
        <strain evidence="4 24">SMRU1873</strain>
        <strain evidence="2">SMRU328</strain>
        <strain evidence="1">SMRU51</strain>
        <strain evidence="21 22">type strain: N</strain>
    </source>
</reference>
<reference evidence="7 26" key="2">
    <citation type="submission" date="2015-03" db="EMBL/GenBank/DDBJ databases">
        <authorList>
            <person name="Murphy D."/>
        </authorList>
    </citation>
    <scope>NUCLEOTIDE SEQUENCE [LARGE SCALE GENOMIC DNA]</scope>
    <source>
        <strain evidence="7 26">SMRU1708</strain>
    </source>
</reference>
<evidence type="ECO:0000313" key="37">
    <source>
        <dbReference type="Proteomes" id="UP000358702"/>
    </source>
</evidence>
<dbReference type="Proteomes" id="UP000311381">
    <property type="component" value="Unassembled WGS sequence"/>
</dbReference>
<evidence type="ECO:0000313" key="3">
    <source>
        <dbReference type="EMBL" id="CIV51715.1"/>
    </source>
</evidence>
<dbReference type="GO" id="GO:0008168">
    <property type="term" value="F:methyltransferase activity"/>
    <property type="evidence" value="ECO:0007669"/>
    <property type="project" value="UniProtKB-KW"/>
</dbReference>
<evidence type="ECO:0000313" key="38">
    <source>
        <dbReference type="Proteomes" id="UP000405447"/>
    </source>
</evidence>
<dbReference type="AlphaFoldDB" id="A0A0B7LGT6"/>
<evidence type="ECO:0000313" key="12">
    <source>
        <dbReference type="EMBL" id="VNB63943.1"/>
    </source>
</evidence>
<evidence type="ECO:0000313" key="25">
    <source>
        <dbReference type="Proteomes" id="UP000045541"/>
    </source>
</evidence>
<dbReference type="Proteomes" id="UP000254854">
    <property type="component" value="Unassembled WGS sequence"/>
</dbReference>
<gene>
    <name evidence="1" type="ORF">ERS019209_02098</name>
    <name evidence="3" type="ORF">ERS019316_02158</name>
    <name evidence="2" type="ORF">ERS019486_01597</name>
    <name evidence="6" type="ORF">ERS020924_02082</name>
    <name evidence="7" type="ORF">ERS021218_01687</name>
    <name evidence="4" type="ORF">ERS021383_02026</name>
    <name evidence="5" type="ORF">ERS096071_02034</name>
    <name evidence="8" type="ORF">NCTC13734_00961</name>
    <name evidence="17" type="ORF">SAMEA104154639_01073</name>
    <name evidence="11" type="ORF">SAMEA2627268_01300</name>
    <name evidence="13" type="ORF">SAMEA2696453_01424</name>
    <name evidence="12" type="ORF">SAMEA2783718_01814</name>
    <name evidence="20" type="ORF">SAMEA3171064_01830</name>
    <name evidence="10" type="ORF">SAMEA3353631_02372</name>
    <name evidence="14" type="ORF">SAMEA3354366_00091</name>
    <name evidence="15" type="ORF">SAMEA3381574_00263</name>
    <name evidence="18" type="ORF">SAMEA3389245_01631</name>
    <name evidence="16" type="ORF">SAMEA3390019_02124</name>
    <name evidence="9" type="ORF">SAMEA3431391_00746</name>
    <name evidence="19" type="ORF">SAMEA4038883_00573</name>
</gene>
<protein>
    <submittedName>
        <fullName evidence="5">N-6 DNA methylase</fullName>
    </submittedName>
</protein>
<name>A0A0B7LGT6_STREE</name>
<dbReference type="EMBL" id="CRVC01000023">
    <property type="protein sequence ID" value="COR79911.1"/>
    <property type="molecule type" value="Genomic_DNA"/>
</dbReference>
<evidence type="ECO:0000313" key="23">
    <source>
        <dbReference type="Proteomes" id="UP000042967"/>
    </source>
</evidence>
<evidence type="ECO:0000313" key="4">
    <source>
        <dbReference type="EMBL" id="CJA59443.1"/>
    </source>
</evidence>
<evidence type="ECO:0000313" key="21">
    <source>
        <dbReference type="Proteomes" id="UP000040910"/>
    </source>
</evidence>
<evidence type="ECO:0000313" key="27">
    <source>
        <dbReference type="Proteomes" id="UP000254854"/>
    </source>
</evidence>
<dbReference type="Proteomes" id="UP000405447">
    <property type="component" value="Unassembled WGS sequence"/>
</dbReference>
<dbReference type="EMBL" id="CABBMN010000023">
    <property type="protein sequence ID" value="VSC34346.1"/>
    <property type="molecule type" value="Genomic_DNA"/>
</dbReference>
<dbReference type="EMBL" id="CKTV01000048">
    <property type="protein sequence ID" value="CJA59443.1"/>
    <property type="molecule type" value="Genomic_DNA"/>
</dbReference>
<dbReference type="EMBL" id="CFFA01000047">
    <property type="protein sequence ID" value="CEX69172.1"/>
    <property type="molecule type" value="Genomic_DNA"/>
</dbReference>
<keyword evidence="5" id="KW-0808">Transferase</keyword>
<reference evidence="28 29" key="4">
    <citation type="submission" date="2019-04" db="EMBL/GenBank/DDBJ databases">
        <authorList>
            <consortium name="Pathogen Informatics"/>
        </authorList>
    </citation>
    <scope>NUCLEOTIDE SEQUENCE [LARGE SCALE GENOMIC DNA]</scope>
    <source>
        <strain evidence="9">GPS_HK_21-sc-2296565</strain>
        <strain evidence="20 35">GPSC129</strain>
        <strain evidence="16 33">GPSC148</strain>
        <strain evidence="10 37">GPSC21</strain>
        <strain evidence="14 28">GPSC22</strain>
        <strain evidence="15 29">GPSC232</strain>
        <strain evidence="17 36">GPSC38</strain>
        <strain evidence="32 34">GPSC47</strain>
        <strain evidence="18 38">GPSC535</strain>
        <strain evidence="12 30">GPSC54</strain>
        <strain evidence="19 31">GPSC559</strain>
    </source>
</reference>
<evidence type="ECO:0000313" key="10">
    <source>
        <dbReference type="EMBL" id="VKB82213.1"/>
    </source>
</evidence>
<dbReference type="EMBL" id="CABABW010000002">
    <property type="protein sequence ID" value="VRI32838.1"/>
    <property type="molecule type" value="Genomic_DNA"/>
</dbReference>
<keyword evidence="5" id="KW-0489">Methyltransferase</keyword>
<evidence type="ECO:0000313" key="11">
    <source>
        <dbReference type="EMBL" id="VMC95128.1"/>
    </source>
</evidence>
<dbReference type="EMBL" id="CAAULE010000011">
    <property type="protein sequence ID" value="VOG82124.1"/>
    <property type="molecule type" value="Genomic_DNA"/>
</dbReference>
<accession>A0A0B7LGT6</accession>
<dbReference type="EMBL" id="CKLF01000053">
    <property type="protein sequence ID" value="CIV51715.1"/>
    <property type="molecule type" value="Genomic_DNA"/>
</dbReference>
<sequence length="35" mass="4276">MKENNMLVNWKLESDVNDYVKKQFENLGLKKLQDY</sequence>
<dbReference type="EMBL" id="CAASIK010000013">
    <property type="protein sequence ID" value="VNB63943.1"/>
    <property type="molecule type" value="Genomic_DNA"/>
</dbReference>
<dbReference type="Proteomes" id="UP000358702">
    <property type="component" value="Unassembled WGS sequence"/>
</dbReference>
<dbReference type="EMBL" id="CAAQRO010000008">
    <property type="protein sequence ID" value="VMC95128.1"/>
    <property type="molecule type" value="Genomic_DNA"/>
</dbReference>
<dbReference type="EMBL" id="CABBZR010000005">
    <property type="protein sequence ID" value="VSJ52137.1"/>
    <property type="molecule type" value="Genomic_DNA"/>
</dbReference>
<dbReference type="EMBL" id="UHFW01000006">
    <property type="protein sequence ID" value="SUN85766.1"/>
    <property type="molecule type" value="Genomic_DNA"/>
</dbReference>
<dbReference type="Proteomes" id="UP000312530">
    <property type="component" value="Unassembled WGS sequence"/>
</dbReference>
<dbReference type="GO" id="GO:0032259">
    <property type="term" value="P:methylation"/>
    <property type="evidence" value="ECO:0007669"/>
    <property type="project" value="UniProtKB-KW"/>
</dbReference>
<evidence type="ECO:0000313" key="26">
    <source>
        <dbReference type="Proteomes" id="UP000046095"/>
    </source>
</evidence>
<evidence type="ECO:0000313" key="5">
    <source>
        <dbReference type="EMBL" id="CKJ31824.1"/>
    </source>
</evidence>
<reference evidence="8 27" key="3">
    <citation type="submission" date="2018-06" db="EMBL/GenBank/DDBJ databases">
        <authorList>
            <consortium name="Pathogen Informatics"/>
            <person name="Doyle S."/>
        </authorList>
    </citation>
    <scope>NUCLEOTIDE SEQUENCE [LARGE SCALE GENOMIC DNA]</scope>
    <source>
        <strain evidence="8 27">NCTC13734</strain>
    </source>
</reference>
<evidence type="ECO:0000313" key="30">
    <source>
        <dbReference type="Proteomes" id="UP000310822"/>
    </source>
</evidence>
<dbReference type="Proteomes" id="UP000304540">
    <property type="component" value="Unassembled WGS sequence"/>
</dbReference>
<evidence type="ECO:0000313" key="35">
    <source>
        <dbReference type="Proteomes" id="UP000314107"/>
    </source>
</evidence>
<dbReference type="Proteomes" id="UP000314107">
    <property type="component" value="Unassembled WGS sequence"/>
</dbReference>
<evidence type="ECO:0000313" key="33">
    <source>
        <dbReference type="Proteomes" id="UP000311674"/>
    </source>
</evidence>
<dbReference type="Proteomes" id="UP000043005">
    <property type="component" value="Unassembled WGS sequence"/>
</dbReference>
<evidence type="ECO:0000313" key="1">
    <source>
        <dbReference type="EMBL" id="CEX69172.1"/>
    </source>
</evidence>
<evidence type="ECO:0000313" key="15">
    <source>
        <dbReference type="EMBL" id="VRI32838.1"/>
    </source>
</evidence>
<dbReference type="Proteomes" id="UP000045541">
    <property type="component" value="Unassembled WGS sequence"/>
</dbReference>
<dbReference type="Proteomes" id="UP000310997">
    <property type="component" value="Unassembled WGS sequence"/>
</dbReference>
<evidence type="ECO:0000313" key="24">
    <source>
        <dbReference type="Proteomes" id="UP000043005"/>
    </source>
</evidence>
<evidence type="ECO:0000313" key="36">
    <source>
        <dbReference type="Proteomes" id="UP000314170"/>
    </source>
</evidence>
<dbReference type="Proteomes" id="UP000314170">
    <property type="component" value="Unassembled WGS sequence"/>
</dbReference>
<evidence type="ECO:0000313" key="31">
    <source>
        <dbReference type="Proteomes" id="UP000310997"/>
    </source>
</evidence>
<evidence type="ECO:0000313" key="28">
    <source>
        <dbReference type="Proteomes" id="UP000298847"/>
    </source>
</evidence>
<evidence type="ECO:0000313" key="18">
    <source>
        <dbReference type="EMBL" id="VST72660.1"/>
    </source>
</evidence>
<evidence type="ECO:0000313" key="2">
    <source>
        <dbReference type="EMBL" id="CIS69133.1"/>
    </source>
</evidence>
<dbReference type="Proteomes" id="UP000040910">
    <property type="component" value="Unassembled WGS sequence"/>
</dbReference>
<evidence type="ECO:0000313" key="13">
    <source>
        <dbReference type="EMBL" id="VOG82124.1"/>
    </source>
</evidence>
<evidence type="ECO:0000313" key="22">
    <source>
        <dbReference type="Proteomes" id="UP000042745"/>
    </source>
</evidence>
<dbReference type="EMBL" id="CQVU01000033">
    <property type="protein sequence ID" value="COA42732.1"/>
    <property type="molecule type" value="Genomic_DNA"/>
</dbReference>
<evidence type="ECO:0000313" key="19">
    <source>
        <dbReference type="EMBL" id="VTE36936.1"/>
    </source>
</evidence>
<dbReference type="EMBL" id="CABCSJ010000007">
    <property type="protein sequence ID" value="VST72660.1"/>
    <property type="molecule type" value="Genomic_DNA"/>
</dbReference>
<evidence type="ECO:0000313" key="20">
    <source>
        <dbReference type="EMBL" id="VTH33232.1"/>
    </source>
</evidence>
<proteinExistence type="predicted"/>
<dbReference type="Proteomes" id="UP000048507">
    <property type="component" value="Unassembled WGS sequence"/>
</dbReference>
<dbReference type="Proteomes" id="UP000290138">
    <property type="component" value="Chromosome"/>
</dbReference>
<dbReference type="Proteomes" id="UP000311674">
    <property type="component" value="Unassembled WGS sequence"/>
</dbReference>
<evidence type="ECO:0000313" key="9">
    <source>
        <dbReference type="EMBL" id="VFI32014.1"/>
    </source>
</evidence>
<evidence type="ECO:0000313" key="6">
    <source>
        <dbReference type="EMBL" id="COA42732.1"/>
    </source>
</evidence>